<gene>
    <name evidence="3" type="ORF">HaLaN_21185</name>
</gene>
<dbReference type="EMBL" id="BLLF01002301">
    <property type="protein sequence ID" value="GFH23557.1"/>
    <property type="molecule type" value="Genomic_DNA"/>
</dbReference>
<dbReference type="GO" id="GO:0003723">
    <property type="term" value="F:RNA binding"/>
    <property type="evidence" value="ECO:0007669"/>
    <property type="project" value="InterPro"/>
</dbReference>
<dbReference type="SUPFAM" id="SSF54791">
    <property type="entry name" value="Eukaryotic type KH-domain (KH-domain type I)"/>
    <property type="match status" value="1"/>
</dbReference>
<organism evidence="3 4">
    <name type="scientific">Haematococcus lacustris</name>
    <name type="common">Green alga</name>
    <name type="synonym">Haematococcus pluvialis</name>
    <dbReference type="NCBI Taxonomy" id="44745"/>
    <lineage>
        <taxon>Eukaryota</taxon>
        <taxon>Viridiplantae</taxon>
        <taxon>Chlorophyta</taxon>
        <taxon>core chlorophytes</taxon>
        <taxon>Chlorophyceae</taxon>
        <taxon>CS clade</taxon>
        <taxon>Chlamydomonadales</taxon>
        <taxon>Haematococcaceae</taxon>
        <taxon>Haematococcus</taxon>
    </lineage>
</organism>
<accession>A0A699ZL94</accession>
<feature type="domain" description="K Homology" evidence="2">
    <location>
        <begin position="27"/>
        <end position="71"/>
    </location>
</feature>
<name>A0A699ZL94_HAELA</name>
<feature type="compositionally biased region" description="Low complexity" evidence="1">
    <location>
        <begin position="75"/>
        <end position="86"/>
    </location>
</feature>
<dbReference type="CDD" id="cd00105">
    <property type="entry name" value="KH-I"/>
    <property type="match status" value="1"/>
</dbReference>
<evidence type="ECO:0000313" key="3">
    <source>
        <dbReference type="EMBL" id="GFH23557.1"/>
    </source>
</evidence>
<sequence length="97" mass="10152">MGGSRAPTCRASSTEPRHIRAASVSHVVPCDAQLFPMLIGKGGVNKRRLEEQSGARLYFNSGQPNTTAPGSYTASSSGSLGPCQSSTEDNVVVEVSR</sequence>
<reference evidence="3 4" key="1">
    <citation type="submission" date="2020-02" db="EMBL/GenBank/DDBJ databases">
        <title>Draft genome sequence of Haematococcus lacustris strain NIES-144.</title>
        <authorList>
            <person name="Morimoto D."/>
            <person name="Nakagawa S."/>
            <person name="Yoshida T."/>
            <person name="Sawayama S."/>
        </authorList>
    </citation>
    <scope>NUCLEOTIDE SEQUENCE [LARGE SCALE GENOMIC DNA]</scope>
    <source>
        <strain evidence="3 4">NIES-144</strain>
    </source>
</reference>
<feature type="region of interest" description="Disordered" evidence="1">
    <location>
        <begin position="58"/>
        <end position="97"/>
    </location>
</feature>
<dbReference type="Pfam" id="PF00013">
    <property type="entry name" value="KH_1"/>
    <property type="match status" value="1"/>
</dbReference>
<evidence type="ECO:0000256" key="1">
    <source>
        <dbReference type="SAM" id="MobiDB-lite"/>
    </source>
</evidence>
<evidence type="ECO:0000313" key="4">
    <source>
        <dbReference type="Proteomes" id="UP000485058"/>
    </source>
</evidence>
<dbReference type="InterPro" id="IPR004088">
    <property type="entry name" value="KH_dom_type_1"/>
</dbReference>
<dbReference type="Gene3D" id="3.30.1370.10">
    <property type="entry name" value="K Homology domain, type 1"/>
    <property type="match status" value="1"/>
</dbReference>
<feature type="compositionally biased region" description="Polar residues" evidence="1">
    <location>
        <begin position="60"/>
        <end position="74"/>
    </location>
</feature>
<protein>
    <submittedName>
        <fullName evidence="3">KH domain</fullName>
    </submittedName>
</protein>
<dbReference type="AlphaFoldDB" id="A0A699ZL94"/>
<proteinExistence type="predicted"/>
<dbReference type="InterPro" id="IPR036612">
    <property type="entry name" value="KH_dom_type_1_sf"/>
</dbReference>
<keyword evidence="4" id="KW-1185">Reference proteome</keyword>
<evidence type="ECO:0000259" key="2">
    <source>
        <dbReference type="Pfam" id="PF00013"/>
    </source>
</evidence>
<comment type="caution">
    <text evidence="3">The sequence shown here is derived from an EMBL/GenBank/DDBJ whole genome shotgun (WGS) entry which is preliminary data.</text>
</comment>
<dbReference type="Proteomes" id="UP000485058">
    <property type="component" value="Unassembled WGS sequence"/>
</dbReference>